<keyword evidence="1" id="KW-1133">Transmembrane helix</keyword>
<evidence type="ECO:0000256" key="1">
    <source>
        <dbReference type="SAM" id="Phobius"/>
    </source>
</evidence>
<dbReference type="EMBL" id="AAYH02000043">
    <property type="protein sequence ID" value="EDO54190.1"/>
    <property type="molecule type" value="Genomic_DNA"/>
</dbReference>
<keyword evidence="1" id="KW-0812">Transmembrane</keyword>
<evidence type="ECO:0000313" key="3">
    <source>
        <dbReference type="Proteomes" id="UP000004110"/>
    </source>
</evidence>
<comment type="caution">
    <text evidence="2">The sequence shown here is derived from an EMBL/GenBank/DDBJ whole genome shotgun (WGS) entry which is preliminary data.</text>
</comment>
<dbReference type="Proteomes" id="UP000004110">
    <property type="component" value="Unassembled WGS sequence"/>
</dbReference>
<evidence type="ECO:0000313" key="2">
    <source>
        <dbReference type="EMBL" id="EDO54190.1"/>
    </source>
</evidence>
<sequence length="44" mass="5186">MYTLNFSAKVGIFYIITLLFCFNPKKTGMSFSGRHPRFSLYQFI</sequence>
<reference evidence="2" key="1">
    <citation type="submission" date="2007-06" db="EMBL/GenBank/DDBJ databases">
        <authorList>
            <person name="Fulton L."/>
            <person name="Clifton S."/>
            <person name="Fulton B."/>
            <person name="Xu J."/>
            <person name="Minx P."/>
            <person name="Pepin K.H."/>
            <person name="Johnson M."/>
            <person name="Thiruvilangam P."/>
            <person name="Bhonagiri V."/>
            <person name="Nash W.E."/>
            <person name="Mardis E.R."/>
            <person name="Wilson R.K."/>
        </authorList>
    </citation>
    <scope>NUCLEOTIDE SEQUENCE [LARGE SCALE GENOMIC DNA]</scope>
    <source>
        <strain evidence="2">ATCC 8492</strain>
    </source>
</reference>
<keyword evidence="3" id="KW-1185">Reference proteome</keyword>
<protein>
    <submittedName>
        <fullName evidence="2">Uncharacterized protein</fullName>
    </submittedName>
</protein>
<dbReference type="AlphaFoldDB" id="A0ABC9NBV5"/>
<reference evidence="2" key="2">
    <citation type="submission" date="2013-11" db="EMBL/GenBank/DDBJ databases">
        <title>Draft genome sequence of Bacteroides uniformis (ATCC 8492).</title>
        <authorList>
            <person name="Sudarsanam P."/>
            <person name="Ley R."/>
            <person name="Guruge J."/>
            <person name="Turnbaugh P.J."/>
            <person name="Mahowald M."/>
            <person name="Liep D."/>
            <person name="Gordon J."/>
        </authorList>
    </citation>
    <scope>NUCLEOTIDE SEQUENCE</scope>
    <source>
        <strain evidence="2">ATCC 8492</strain>
    </source>
</reference>
<gene>
    <name evidence="2" type="ORF">BACUNI_02198</name>
</gene>
<organism evidence="2 3">
    <name type="scientific">Bacteroides uniformis (strain ATCC 8492 / DSM 6597 / CCUG 4942 / CIP 103695 / JCM 5828 / KCTC 5204 / NCTC 13054 / VPI 0061)</name>
    <dbReference type="NCBI Taxonomy" id="411479"/>
    <lineage>
        <taxon>Bacteria</taxon>
        <taxon>Pseudomonadati</taxon>
        <taxon>Bacteroidota</taxon>
        <taxon>Bacteroidia</taxon>
        <taxon>Bacteroidales</taxon>
        <taxon>Bacteroidaceae</taxon>
        <taxon>Bacteroides</taxon>
    </lineage>
</organism>
<proteinExistence type="predicted"/>
<accession>A0ABC9NBV5</accession>
<name>A0ABC9NBV5_BACUC</name>
<keyword evidence="1" id="KW-0472">Membrane</keyword>
<feature type="transmembrane region" description="Helical" evidence="1">
    <location>
        <begin position="6"/>
        <end position="24"/>
    </location>
</feature>